<accession>A0A679GCF8</accession>
<organism evidence="2 3">
    <name type="scientific">Metapseudomonas otitidis</name>
    <dbReference type="NCBI Taxonomy" id="319939"/>
    <lineage>
        <taxon>Bacteria</taxon>
        <taxon>Pseudomonadati</taxon>
        <taxon>Pseudomonadota</taxon>
        <taxon>Gammaproteobacteria</taxon>
        <taxon>Pseudomonadales</taxon>
        <taxon>Pseudomonadaceae</taxon>
        <taxon>Metapseudomonas</taxon>
    </lineage>
</organism>
<evidence type="ECO:0000313" key="2">
    <source>
        <dbReference type="EMBL" id="BCA27895.1"/>
    </source>
</evidence>
<sequence>MAWLLAGLEIGAVTFTVLAAESGAQRMHQRIPGRRRSRGGNSAAPYRRGERRARAQHRRYGVFPGHLAAIQRQSIAIGFI</sequence>
<feature type="compositionally biased region" description="Basic residues" evidence="1">
    <location>
        <begin position="27"/>
        <end position="38"/>
    </location>
</feature>
<reference evidence="2 3" key="1">
    <citation type="journal article" date="2020" name="Microbiol. Resour. Announc.">
        <title>Complete genome sequence of Pseudomonas otitidis strain MrB4, isolated from Lake Biwa in Japan.</title>
        <authorList>
            <person name="Miyazaki K."/>
            <person name="Hase E."/>
            <person name="Maruya T."/>
        </authorList>
    </citation>
    <scope>NUCLEOTIDE SEQUENCE [LARGE SCALE GENOMIC DNA]</scope>
    <source>
        <strain evidence="2 3">MrB4</strain>
    </source>
</reference>
<feature type="region of interest" description="Disordered" evidence="1">
    <location>
        <begin position="26"/>
        <end position="53"/>
    </location>
</feature>
<dbReference type="AlphaFoldDB" id="A0A679GCF8"/>
<gene>
    <name evidence="2" type="ORF">PtoMrB4_18720</name>
</gene>
<proteinExistence type="predicted"/>
<dbReference type="EMBL" id="AP022642">
    <property type="protein sequence ID" value="BCA27895.1"/>
    <property type="molecule type" value="Genomic_DNA"/>
</dbReference>
<protein>
    <submittedName>
        <fullName evidence="2">Uncharacterized protein</fullName>
    </submittedName>
</protein>
<evidence type="ECO:0000256" key="1">
    <source>
        <dbReference type="SAM" id="MobiDB-lite"/>
    </source>
</evidence>
<dbReference type="Proteomes" id="UP000501237">
    <property type="component" value="Chromosome"/>
</dbReference>
<name>A0A679GCF8_9GAMM</name>
<evidence type="ECO:0000313" key="3">
    <source>
        <dbReference type="Proteomes" id="UP000501237"/>
    </source>
</evidence>
<dbReference type="KEGG" id="poj:PtoMrB4_18720"/>